<feature type="non-terminal residue" evidence="2">
    <location>
        <position position="1"/>
    </location>
</feature>
<protein>
    <submittedName>
        <fullName evidence="2">E3 ubiquitin-protein ligase znrf3</fullName>
    </submittedName>
</protein>
<comment type="caution">
    <text evidence="2">The sequence shown here is derived from an EMBL/GenBank/DDBJ whole genome shotgun (WGS) entry which is preliminary data.</text>
</comment>
<evidence type="ECO:0000256" key="1">
    <source>
        <dbReference type="SAM" id="MobiDB-lite"/>
    </source>
</evidence>
<evidence type="ECO:0000313" key="3">
    <source>
        <dbReference type="Proteomes" id="UP001266305"/>
    </source>
</evidence>
<reference evidence="2 3" key="1">
    <citation type="submission" date="2023-05" db="EMBL/GenBank/DDBJ databases">
        <title>B98-5 Cell Line De Novo Hybrid Assembly: An Optical Mapping Approach.</title>
        <authorList>
            <person name="Kananen K."/>
            <person name="Auerbach J.A."/>
            <person name="Kautto E."/>
            <person name="Blachly J.S."/>
        </authorList>
    </citation>
    <scope>NUCLEOTIDE SEQUENCE [LARGE SCALE GENOMIC DNA]</scope>
    <source>
        <strain evidence="2">B95-8</strain>
        <tissue evidence="2">Cell line</tissue>
    </source>
</reference>
<evidence type="ECO:0000313" key="2">
    <source>
        <dbReference type="EMBL" id="KAK2119641.1"/>
    </source>
</evidence>
<keyword evidence="3" id="KW-1185">Reference proteome</keyword>
<feature type="region of interest" description="Disordered" evidence="1">
    <location>
        <begin position="80"/>
        <end position="101"/>
    </location>
</feature>
<dbReference type="EMBL" id="JASSZA010000001">
    <property type="protein sequence ID" value="KAK2119641.1"/>
    <property type="molecule type" value="Genomic_DNA"/>
</dbReference>
<dbReference type="Proteomes" id="UP001266305">
    <property type="component" value="Unassembled WGS sequence"/>
</dbReference>
<sequence>ASSRLWSSAGQRLRPAAHALHALPPQDPEAALGRAPRGLWCPRLPPPLLLLGLLLAAAGPGAAQAKETAFVEVVLFESSPSSDLHHRPHGPLLAGRAHAQR</sequence>
<proteinExistence type="predicted"/>
<organism evidence="2 3">
    <name type="scientific">Saguinus oedipus</name>
    <name type="common">Cotton-top tamarin</name>
    <name type="synonym">Oedipomidas oedipus</name>
    <dbReference type="NCBI Taxonomy" id="9490"/>
    <lineage>
        <taxon>Eukaryota</taxon>
        <taxon>Metazoa</taxon>
        <taxon>Chordata</taxon>
        <taxon>Craniata</taxon>
        <taxon>Vertebrata</taxon>
        <taxon>Euteleostomi</taxon>
        <taxon>Mammalia</taxon>
        <taxon>Eutheria</taxon>
        <taxon>Euarchontoglires</taxon>
        <taxon>Primates</taxon>
        <taxon>Haplorrhini</taxon>
        <taxon>Platyrrhini</taxon>
        <taxon>Cebidae</taxon>
        <taxon>Callitrichinae</taxon>
        <taxon>Saguinus</taxon>
    </lineage>
</organism>
<accession>A0ABQ9WDE8</accession>
<gene>
    <name evidence="2" type="primary">ZNRF3_4</name>
    <name evidence="2" type="ORF">P7K49_001027</name>
</gene>
<name>A0ABQ9WDE8_SAGOE</name>